<reference evidence="3 4" key="1">
    <citation type="submission" date="2024-04" db="EMBL/GenBank/DDBJ databases">
        <authorList>
            <consortium name="Genoscope - CEA"/>
            <person name="William W."/>
        </authorList>
    </citation>
    <scope>NUCLEOTIDE SEQUENCE [LARGE SCALE GENOMIC DNA]</scope>
</reference>
<feature type="domain" description="Beta-lactamase-related" evidence="2">
    <location>
        <begin position="26"/>
        <end position="325"/>
    </location>
</feature>
<comment type="caution">
    <text evidence="3">The sequence shown here is derived from an EMBL/GenBank/DDBJ whole genome shotgun (WGS) entry which is preliminary data.</text>
</comment>
<dbReference type="EMBL" id="CAXITT010000232">
    <property type="protein sequence ID" value="CAL1536534.1"/>
    <property type="molecule type" value="Genomic_DNA"/>
</dbReference>
<dbReference type="Gene3D" id="3.40.710.10">
    <property type="entry name" value="DD-peptidase/beta-lactamase superfamily"/>
    <property type="match status" value="1"/>
</dbReference>
<dbReference type="Proteomes" id="UP001497497">
    <property type="component" value="Unassembled WGS sequence"/>
</dbReference>
<dbReference type="InterPro" id="IPR050491">
    <property type="entry name" value="AmpC-like"/>
</dbReference>
<dbReference type="InterPro" id="IPR012338">
    <property type="entry name" value="Beta-lactam/transpept-like"/>
</dbReference>
<gene>
    <name evidence="3" type="ORF">GSLYS_00010447001</name>
</gene>
<feature type="chain" id="PRO_5043348639" description="Beta-lactamase-related domain-containing protein" evidence="1">
    <location>
        <begin position="19"/>
        <end position="681"/>
    </location>
</feature>
<evidence type="ECO:0000256" key="1">
    <source>
        <dbReference type="SAM" id="SignalP"/>
    </source>
</evidence>
<dbReference type="Pfam" id="PF00144">
    <property type="entry name" value="Beta-lactamase"/>
    <property type="match status" value="1"/>
</dbReference>
<sequence>MGLTSLSVMCFILSLSSATSLQHHVFDRAFEHFLKENGYTGGAVAAMKDGRLLLARGYGVDRAGDKVTSSTSFPVSSLAKSLTAVAVMQLVKDGKLSLKDKVFGDLGILSDLQPWRKASVDPRLYDINVEHLLRDSAGWDDSQGPLYDAVLNRYYQNRAHRVPNIAREMGQAYPLEPKALISYMMSQPLSFEPGSRVAYSNLVYLVLGRVLEMAADMAYKEYVKRFILNPCGMWNTRLDQTQEEYQKDDTTEKSIYQAMDLSTVDSTLGWYSNVYDMIRFLRCTFETQQILDGKHLKLLLGRPDYGGDTSNDTWHGAGFRVSSKNVVWQDSDPSADDLILYHDLGPRSEGKGDPLPDSWIIMFCDSKVNHLRHQSRELMAYLEQSTPPENQFLYDLSELHRHPLHEPQDSYNIPQFTVQYKVDEHHLSAYMNALQEEGFGIQWFTSFSLRDHTQFLIVGKLISQPVRSQHQDIFEHGMDHRHLLKRKLQLEEVGYNMTQLHSYKSGSHSDTVVFAAVFRYEAFSVDKQMKYGTNHLPEPYEKLVQMYYEKQFYPISQTVVYENEDEEFSFIFVKDFGDERIDFKHYYDLTSKRLAKLTVDHGKAKLYLSYLNSYDVEGKFRFSAIYTNATTTRGVLDTDQTLDHGTEVTIANLKAGVIPKFIVPYLEDDQQLKLVIYFEEI</sequence>
<dbReference type="InterPro" id="IPR001466">
    <property type="entry name" value="Beta-lactam-related"/>
</dbReference>
<organism evidence="3 4">
    <name type="scientific">Lymnaea stagnalis</name>
    <name type="common">Great pond snail</name>
    <name type="synonym">Helix stagnalis</name>
    <dbReference type="NCBI Taxonomy" id="6523"/>
    <lineage>
        <taxon>Eukaryota</taxon>
        <taxon>Metazoa</taxon>
        <taxon>Spiralia</taxon>
        <taxon>Lophotrochozoa</taxon>
        <taxon>Mollusca</taxon>
        <taxon>Gastropoda</taxon>
        <taxon>Heterobranchia</taxon>
        <taxon>Euthyneura</taxon>
        <taxon>Panpulmonata</taxon>
        <taxon>Hygrophila</taxon>
        <taxon>Lymnaeoidea</taxon>
        <taxon>Lymnaeidae</taxon>
        <taxon>Lymnaea</taxon>
    </lineage>
</organism>
<accession>A0AAV2HS38</accession>
<keyword evidence="4" id="KW-1185">Reference proteome</keyword>
<name>A0AAV2HS38_LYMST</name>
<evidence type="ECO:0000313" key="3">
    <source>
        <dbReference type="EMBL" id="CAL1536534.1"/>
    </source>
</evidence>
<feature type="signal peptide" evidence="1">
    <location>
        <begin position="1"/>
        <end position="18"/>
    </location>
</feature>
<dbReference type="AlphaFoldDB" id="A0AAV2HS38"/>
<keyword evidence="1" id="KW-0732">Signal</keyword>
<dbReference type="SUPFAM" id="SSF56601">
    <property type="entry name" value="beta-lactamase/transpeptidase-like"/>
    <property type="match status" value="1"/>
</dbReference>
<evidence type="ECO:0000259" key="2">
    <source>
        <dbReference type="Pfam" id="PF00144"/>
    </source>
</evidence>
<evidence type="ECO:0000313" key="4">
    <source>
        <dbReference type="Proteomes" id="UP001497497"/>
    </source>
</evidence>
<protein>
    <recommendedName>
        <fullName evidence="2">Beta-lactamase-related domain-containing protein</fullName>
    </recommendedName>
</protein>
<proteinExistence type="predicted"/>
<dbReference type="PANTHER" id="PTHR46825:SF9">
    <property type="entry name" value="BETA-LACTAMASE-RELATED DOMAIN-CONTAINING PROTEIN"/>
    <property type="match status" value="1"/>
</dbReference>
<dbReference type="PANTHER" id="PTHR46825">
    <property type="entry name" value="D-ALANYL-D-ALANINE-CARBOXYPEPTIDASE/ENDOPEPTIDASE AMPH"/>
    <property type="match status" value="1"/>
</dbReference>